<dbReference type="SMART" id="SM00256">
    <property type="entry name" value="FBOX"/>
    <property type="match status" value="1"/>
</dbReference>
<dbReference type="EMBL" id="WVTA01000007">
    <property type="protein sequence ID" value="KAK3208703.1"/>
    <property type="molecule type" value="Genomic_DNA"/>
</dbReference>
<proteinExistence type="predicted"/>
<accession>A0AAN6LW40</accession>
<dbReference type="Gene3D" id="1.20.1280.50">
    <property type="match status" value="1"/>
</dbReference>
<sequence>MDLDPHQSTAMATEASWMSSLLDNIELDCMYHKPPVNVTSFEKLPDEILLHIMSSLDTSDLLKTVRVCRRVQPVAQQILYGCIKEDTGRKTSWQSSLFETLRDQPGLAGLVKSIVLQGSDISNNITLYPTRSLHGDGAHHDLDKVDVQLTELTIGIDPSGSWDRLEPLAVLFGLEYSSGKPNQVSKLRRIPAFQNLTGLRFVGKKFPWSLSFLTKLNSIHLDRNFAYSENENQKYMLGKSKVKELSLECNAEILKPQLTLRYTAFESFVSMLPSLRSIDINLSFQGWTPNPGEWTYCATLLNRLTAVSETLEKLKLNMPPHGSLLFSNLIPVNSLVPFAKLCEITMPYYWLVDERNEVDHFNVDFSKLFPQSLGVLEVLVPNVKVGSWIAEFANQRMKHNNYANLRHIKLTVMERYNMEDYDQLRYYPGPRAKLDLMRNQGVRVELVSMNPYVDWDDEDYDPMAALFLQSLSEVCTWSYVDDVPIEMVWDFFSDKAARMCGYQAITLSHMGLPSRRIL</sequence>
<dbReference type="Pfam" id="PF12937">
    <property type="entry name" value="F-box-like"/>
    <property type="match status" value="1"/>
</dbReference>
<reference evidence="2 3" key="1">
    <citation type="submission" date="2021-02" db="EMBL/GenBank/DDBJ databases">
        <title>Genome assembly of Pseudopithomyces chartarum.</title>
        <authorList>
            <person name="Jauregui R."/>
            <person name="Singh J."/>
            <person name="Voisey C."/>
        </authorList>
    </citation>
    <scope>NUCLEOTIDE SEQUENCE [LARGE SCALE GENOMIC DNA]</scope>
    <source>
        <strain evidence="2 3">AGR01</strain>
    </source>
</reference>
<feature type="domain" description="F-box" evidence="1">
    <location>
        <begin position="38"/>
        <end position="96"/>
    </location>
</feature>
<dbReference type="AlphaFoldDB" id="A0AAN6LW40"/>
<dbReference type="Proteomes" id="UP001280581">
    <property type="component" value="Unassembled WGS sequence"/>
</dbReference>
<comment type="caution">
    <text evidence="2">The sequence shown here is derived from an EMBL/GenBank/DDBJ whole genome shotgun (WGS) entry which is preliminary data.</text>
</comment>
<dbReference type="InterPro" id="IPR001810">
    <property type="entry name" value="F-box_dom"/>
</dbReference>
<gene>
    <name evidence="2" type="ORF">GRF29_77g1612475</name>
</gene>
<organism evidence="2 3">
    <name type="scientific">Pseudopithomyces chartarum</name>
    <dbReference type="NCBI Taxonomy" id="1892770"/>
    <lineage>
        <taxon>Eukaryota</taxon>
        <taxon>Fungi</taxon>
        <taxon>Dikarya</taxon>
        <taxon>Ascomycota</taxon>
        <taxon>Pezizomycotina</taxon>
        <taxon>Dothideomycetes</taxon>
        <taxon>Pleosporomycetidae</taxon>
        <taxon>Pleosporales</taxon>
        <taxon>Massarineae</taxon>
        <taxon>Didymosphaeriaceae</taxon>
        <taxon>Pseudopithomyces</taxon>
    </lineage>
</organism>
<protein>
    <recommendedName>
        <fullName evidence="1">F-box domain-containing protein</fullName>
    </recommendedName>
</protein>
<keyword evidence="3" id="KW-1185">Reference proteome</keyword>
<evidence type="ECO:0000313" key="3">
    <source>
        <dbReference type="Proteomes" id="UP001280581"/>
    </source>
</evidence>
<dbReference type="CDD" id="cd09917">
    <property type="entry name" value="F-box_SF"/>
    <property type="match status" value="1"/>
</dbReference>
<dbReference type="InterPro" id="IPR036047">
    <property type="entry name" value="F-box-like_dom_sf"/>
</dbReference>
<evidence type="ECO:0000259" key="1">
    <source>
        <dbReference type="PROSITE" id="PS50181"/>
    </source>
</evidence>
<evidence type="ECO:0000313" key="2">
    <source>
        <dbReference type="EMBL" id="KAK3208703.1"/>
    </source>
</evidence>
<name>A0AAN6LW40_9PLEO</name>
<dbReference type="SUPFAM" id="SSF81383">
    <property type="entry name" value="F-box domain"/>
    <property type="match status" value="1"/>
</dbReference>
<dbReference type="PROSITE" id="PS50181">
    <property type="entry name" value="FBOX"/>
    <property type="match status" value="1"/>
</dbReference>